<accession>A0ACB7SQU6</accession>
<dbReference type="EMBL" id="CM023483">
    <property type="protein sequence ID" value="KAH6936299.1"/>
    <property type="molecule type" value="Genomic_DNA"/>
</dbReference>
<name>A0ACB7SQU6_HYAAI</name>
<keyword evidence="2" id="KW-1185">Reference proteome</keyword>
<protein>
    <submittedName>
        <fullName evidence="1">Uncharacterized protein</fullName>
    </submittedName>
</protein>
<reference evidence="1" key="1">
    <citation type="submission" date="2020-05" db="EMBL/GenBank/DDBJ databases">
        <title>Large-scale comparative analyses of tick genomes elucidate their genetic diversity and vector capacities.</title>
        <authorList>
            <person name="Jia N."/>
            <person name="Wang J."/>
            <person name="Shi W."/>
            <person name="Du L."/>
            <person name="Sun Y."/>
            <person name="Zhan W."/>
            <person name="Jiang J."/>
            <person name="Wang Q."/>
            <person name="Zhang B."/>
            <person name="Ji P."/>
            <person name="Sakyi L.B."/>
            <person name="Cui X."/>
            <person name="Yuan T."/>
            <person name="Jiang B."/>
            <person name="Yang W."/>
            <person name="Lam T.T.-Y."/>
            <person name="Chang Q."/>
            <person name="Ding S."/>
            <person name="Wang X."/>
            <person name="Zhu J."/>
            <person name="Ruan X."/>
            <person name="Zhao L."/>
            <person name="Wei J."/>
            <person name="Que T."/>
            <person name="Du C."/>
            <person name="Cheng J."/>
            <person name="Dai P."/>
            <person name="Han X."/>
            <person name="Huang E."/>
            <person name="Gao Y."/>
            <person name="Liu J."/>
            <person name="Shao H."/>
            <person name="Ye R."/>
            <person name="Li L."/>
            <person name="Wei W."/>
            <person name="Wang X."/>
            <person name="Wang C."/>
            <person name="Yang T."/>
            <person name="Huo Q."/>
            <person name="Li W."/>
            <person name="Guo W."/>
            <person name="Chen H."/>
            <person name="Zhou L."/>
            <person name="Ni X."/>
            <person name="Tian J."/>
            <person name="Zhou Y."/>
            <person name="Sheng Y."/>
            <person name="Liu T."/>
            <person name="Pan Y."/>
            <person name="Xia L."/>
            <person name="Li J."/>
            <person name="Zhao F."/>
            <person name="Cao W."/>
        </authorList>
    </citation>
    <scope>NUCLEOTIDE SEQUENCE</scope>
    <source>
        <strain evidence="1">Hyas-2018</strain>
    </source>
</reference>
<sequence>MESRWHLSLWFKVLVLPKFKGGQRVVLIEDNPKMRGWAATHKEIEASSSAFEYWSAHYEALSPRDYTLQQASQSECEETNRIEKTVYRELLDNREGEVKTSALFPLERIENYTAGALSLNEWLESLNDHAAATGQRRFTIRDRIVLRDTGLLSGLRRIWVTYSAAKLLEALAWLLAQILGPIADAGLLRFRRTALISLLSSLSRYGNLATPNVRRLHFCASEVEEIYRFLVIALVTAVNFHEGLRLNISSRLAIVQHTATALVRALPWLDNATIVAAQRKLSRARTLLWPPDDLLTEDALSVMYSGFPEDAQPTGETFADLWLHSRQALYDLETDQDYQGAVADMPANMRLPLAEYDYVRNAVRISVQALSAPVYYEHGTDAMFYGGLGFLYARELLKSLDAEGMSFDADGNVGHDWSSEVWKITMVERTFCLAARSSSTKSGTPRTNEHRLFPDIPALEVAYAALKRALASDSRPTRVLEKYSEQQLFFITLCYLMCGAAQPGIKDCNWALRHFPPFARHFNCLQGSKMRATKQCSVLYIEKRQEDSH</sequence>
<proteinExistence type="predicted"/>
<comment type="caution">
    <text evidence="1">The sequence shown here is derived from an EMBL/GenBank/DDBJ whole genome shotgun (WGS) entry which is preliminary data.</text>
</comment>
<organism evidence="1 2">
    <name type="scientific">Hyalomma asiaticum</name>
    <name type="common">Tick</name>
    <dbReference type="NCBI Taxonomy" id="266040"/>
    <lineage>
        <taxon>Eukaryota</taxon>
        <taxon>Metazoa</taxon>
        <taxon>Ecdysozoa</taxon>
        <taxon>Arthropoda</taxon>
        <taxon>Chelicerata</taxon>
        <taxon>Arachnida</taxon>
        <taxon>Acari</taxon>
        <taxon>Parasitiformes</taxon>
        <taxon>Ixodida</taxon>
        <taxon>Ixodoidea</taxon>
        <taxon>Ixodidae</taxon>
        <taxon>Hyalomminae</taxon>
        <taxon>Hyalomma</taxon>
    </lineage>
</organism>
<evidence type="ECO:0000313" key="2">
    <source>
        <dbReference type="Proteomes" id="UP000821845"/>
    </source>
</evidence>
<gene>
    <name evidence="1" type="ORF">HPB50_015229</name>
</gene>
<dbReference type="Proteomes" id="UP000821845">
    <property type="component" value="Chromosome 3"/>
</dbReference>
<evidence type="ECO:0000313" key="1">
    <source>
        <dbReference type="EMBL" id="KAH6936299.1"/>
    </source>
</evidence>